<protein>
    <submittedName>
        <fullName evidence="2">Uncharacterized protein</fullName>
    </submittedName>
</protein>
<keyword evidence="3" id="KW-1185">Reference proteome</keyword>
<sequence length="196" mass="21985">MFRFGFLVLSFSLVVSVISGCTSQMWQAPTFQEKILGYYGAKKDKKLIVEGQQYSYIFDATEQLIDVLEESRTTSFDPYYTDFKIDENNQVTGQFQLMARGTPDKEKLKAMGFFENKFNNMVIEVALQGKVYQLEGEIPLQKLANDHYVLVQAPESGIATVGKIIATPVTLTYDAGMVIPVATMFAFVGILNGIDR</sequence>
<feature type="transmembrane region" description="Helical" evidence="1">
    <location>
        <begin position="175"/>
        <end position="194"/>
    </location>
</feature>
<reference evidence="2 3" key="1">
    <citation type="submission" date="2023-03" db="EMBL/GenBank/DDBJ databases">
        <title>Thalassotalea loyana LMG 22536T draft genome sequence.</title>
        <authorList>
            <person name="Sawabe T."/>
        </authorList>
    </citation>
    <scope>NUCLEOTIDE SEQUENCE [LARGE SCALE GENOMIC DNA]</scope>
    <source>
        <strain evidence="2 3">LMG 22536</strain>
    </source>
</reference>
<keyword evidence="1" id="KW-0812">Transmembrane</keyword>
<accession>A0ABQ6HDX7</accession>
<comment type="caution">
    <text evidence="2">The sequence shown here is derived from an EMBL/GenBank/DDBJ whole genome shotgun (WGS) entry which is preliminary data.</text>
</comment>
<evidence type="ECO:0000313" key="3">
    <source>
        <dbReference type="Proteomes" id="UP001157134"/>
    </source>
</evidence>
<evidence type="ECO:0000313" key="2">
    <source>
        <dbReference type="EMBL" id="GLX85777.1"/>
    </source>
</evidence>
<dbReference type="PROSITE" id="PS51257">
    <property type="entry name" value="PROKAR_LIPOPROTEIN"/>
    <property type="match status" value="1"/>
</dbReference>
<keyword evidence="1" id="KW-0472">Membrane</keyword>
<proteinExistence type="predicted"/>
<name>A0ABQ6HDX7_9GAMM</name>
<dbReference type="Proteomes" id="UP001157134">
    <property type="component" value="Unassembled WGS sequence"/>
</dbReference>
<keyword evidence="1" id="KW-1133">Transmembrane helix</keyword>
<gene>
    <name evidence="2" type="ORF">tloyanaT_20290</name>
</gene>
<organism evidence="2 3">
    <name type="scientific">Thalassotalea loyana</name>
    <dbReference type="NCBI Taxonomy" id="280483"/>
    <lineage>
        <taxon>Bacteria</taxon>
        <taxon>Pseudomonadati</taxon>
        <taxon>Pseudomonadota</taxon>
        <taxon>Gammaproteobacteria</taxon>
        <taxon>Alteromonadales</taxon>
        <taxon>Colwelliaceae</taxon>
        <taxon>Thalassotalea</taxon>
    </lineage>
</organism>
<dbReference type="RefSeq" id="WP_284298208.1">
    <property type="nucleotide sequence ID" value="NZ_BSSV01000004.1"/>
</dbReference>
<evidence type="ECO:0000256" key="1">
    <source>
        <dbReference type="SAM" id="Phobius"/>
    </source>
</evidence>
<dbReference type="EMBL" id="BSSV01000004">
    <property type="protein sequence ID" value="GLX85777.1"/>
    <property type="molecule type" value="Genomic_DNA"/>
</dbReference>